<dbReference type="EMBL" id="JARQWQ010000001">
    <property type="protein sequence ID" value="KAK2574128.1"/>
    <property type="molecule type" value="Genomic_DNA"/>
</dbReference>
<dbReference type="SUPFAM" id="SSF55797">
    <property type="entry name" value="PR-1-like"/>
    <property type="match status" value="3"/>
</dbReference>
<dbReference type="Gene3D" id="3.40.33.10">
    <property type="entry name" value="CAP"/>
    <property type="match status" value="4"/>
</dbReference>
<keyword evidence="1" id="KW-0800">Toxin</keyword>
<keyword evidence="7" id="KW-1185">Reference proteome</keyword>
<evidence type="ECO:0000256" key="3">
    <source>
        <dbReference type="SAM" id="MobiDB-lite"/>
    </source>
</evidence>
<name>A0AAD9VGW6_ACRCE</name>
<dbReference type="InterPro" id="IPR035940">
    <property type="entry name" value="CAP_sf"/>
</dbReference>
<dbReference type="CDD" id="cd05382">
    <property type="entry name" value="CAP_GAPR1-like"/>
    <property type="match status" value="1"/>
</dbReference>
<evidence type="ECO:0000256" key="2">
    <source>
        <dbReference type="PROSITE-ProRule" id="PRU01005"/>
    </source>
</evidence>
<dbReference type="SMART" id="SM00198">
    <property type="entry name" value="SCP"/>
    <property type="match status" value="2"/>
</dbReference>
<gene>
    <name evidence="6" type="ORF">P5673_000258</name>
</gene>
<evidence type="ECO:0000313" key="7">
    <source>
        <dbReference type="Proteomes" id="UP001249851"/>
    </source>
</evidence>
<dbReference type="PRINTS" id="PR00837">
    <property type="entry name" value="V5TPXLIKE"/>
</dbReference>
<evidence type="ECO:0000256" key="4">
    <source>
        <dbReference type="SAM" id="SignalP"/>
    </source>
</evidence>
<dbReference type="Pfam" id="PF00188">
    <property type="entry name" value="CAP"/>
    <property type="match status" value="2"/>
</dbReference>
<proteinExistence type="predicted"/>
<dbReference type="InterPro" id="IPR003582">
    <property type="entry name" value="ShKT_dom"/>
</dbReference>
<feature type="signal peptide" evidence="4">
    <location>
        <begin position="1"/>
        <end position="25"/>
    </location>
</feature>
<accession>A0AAD9VGW6</accession>
<sequence length="782" mass="85616">MSFLLKLSLVCASFIICYSKPRGSADEPSQKISADSGYYGCETREHSSCSYWRSRGYCRYNSYYYQYMIVYCKKTCGFCGQCAFRKDMNVYCAYWASKGYCRVGYHHYAYMWWYCPVSCGFCPESITGPPPSKTVAPTTSTSAPSTSANSSSTAQPSIPTNNTTAKPNSTAIPATTGQPTRTSKPLTTGNPSTTSNPLTAEKPNTTSNSSTTGKPSTSSGPSTTGEPSTTSSSPTTVAPVTTSNPVTTGGLTTTMPPPPPTSAENGCLKAHNDKRAIHNANPLIWNGTLTAHAQVWANQIAATGVVEHDTTIQGIEGENIAWFKGQDDSDCIDSLVWKSTSSVGVALASTGSGNNKKTYVVARYYPPGNVVGFFPQNISRFTISDRRTLGYTCIEVDKGIQRGKKFTLHYFLIAVKMLTALLLVSVLISASEWDIGRSAALVPNPPSDYLAAAKRGLCPEGGGDKDASCGYWKDMKFCEPSQGFAVFMQKTCPASCGLCKARPTPPPKPRLVEVNIRECLDAHNAKRKIHDAKPLQWNQTQAKIAQKWAMILAETGKMEHSPFSFRKAGENLYYSATTSGSRATCKEAVEQWYSEVSSYPFSNSIVGVTAGPVEHFTQLVWKSTRMLGVGIATMQKGFWRKTYVVAQYTPPGNIMGQFEQQVGNKIFSRKREEKYHLADNYPMADNYPKADAYPKADTYPMADNYPKADHYPKCNSVTNSLTLISLYFPHFLKQIVWNGTTQLGVGKATKKSGFLSETYIVARYFPKGNFIGQFPQNVASTY</sequence>
<dbReference type="PROSITE" id="PS51670">
    <property type="entry name" value="SHKT"/>
    <property type="match status" value="3"/>
</dbReference>
<reference evidence="6" key="2">
    <citation type="journal article" date="2023" name="Science">
        <title>Genomic signatures of disease resistance in endangered staghorn corals.</title>
        <authorList>
            <person name="Vollmer S.V."/>
            <person name="Selwyn J.D."/>
            <person name="Despard B.A."/>
            <person name="Roesel C.L."/>
        </authorList>
    </citation>
    <scope>NUCLEOTIDE SEQUENCE</scope>
    <source>
        <strain evidence="6">K2</strain>
    </source>
</reference>
<feature type="compositionally biased region" description="Low complexity" evidence="3">
    <location>
        <begin position="133"/>
        <end position="157"/>
    </location>
</feature>
<dbReference type="Pfam" id="PF01549">
    <property type="entry name" value="ShK"/>
    <property type="match status" value="3"/>
</dbReference>
<dbReference type="GO" id="GO:0090729">
    <property type="term" value="F:toxin activity"/>
    <property type="evidence" value="ECO:0007669"/>
    <property type="project" value="UniProtKB-KW"/>
</dbReference>
<feature type="region of interest" description="Disordered" evidence="3">
    <location>
        <begin position="132"/>
        <end position="267"/>
    </location>
</feature>
<dbReference type="PANTHER" id="PTHR10334">
    <property type="entry name" value="CYSTEINE-RICH SECRETORY PROTEIN-RELATED"/>
    <property type="match status" value="1"/>
</dbReference>
<evidence type="ECO:0000313" key="6">
    <source>
        <dbReference type="EMBL" id="KAK2574128.1"/>
    </source>
</evidence>
<evidence type="ECO:0000259" key="5">
    <source>
        <dbReference type="PROSITE" id="PS51670"/>
    </source>
</evidence>
<dbReference type="SMART" id="SM00254">
    <property type="entry name" value="ShKT"/>
    <property type="match status" value="3"/>
</dbReference>
<feature type="chain" id="PRO_5042167496" evidence="4">
    <location>
        <begin position="26"/>
        <end position="782"/>
    </location>
</feature>
<dbReference type="InterPro" id="IPR014044">
    <property type="entry name" value="CAP_dom"/>
</dbReference>
<dbReference type="FunFam" id="3.40.33.10:FF:000010">
    <property type="entry name" value="Predicted protein"/>
    <property type="match status" value="1"/>
</dbReference>
<dbReference type="Proteomes" id="UP001249851">
    <property type="component" value="Unassembled WGS sequence"/>
</dbReference>
<dbReference type="Gene3D" id="1.10.10.1940">
    <property type="match status" value="2"/>
</dbReference>
<protein>
    <submittedName>
        <fullName evidence="6">Ectin</fullName>
    </submittedName>
</protein>
<comment type="caution">
    <text evidence="2">Lacks conserved residue(s) required for the propagation of feature annotation.</text>
</comment>
<feature type="domain" description="ShKT" evidence="5">
    <location>
        <begin position="41"/>
        <end position="79"/>
    </location>
</feature>
<feature type="domain" description="ShKT" evidence="5">
    <location>
        <begin position="83"/>
        <end position="122"/>
    </location>
</feature>
<dbReference type="InterPro" id="IPR034113">
    <property type="entry name" value="SCP_GAPR1-like"/>
</dbReference>
<dbReference type="InterPro" id="IPR001283">
    <property type="entry name" value="CRISP-related"/>
</dbReference>
<comment type="caution">
    <text evidence="6">The sequence shown here is derived from an EMBL/GenBank/DDBJ whole genome shotgun (WGS) entry which is preliminary data.</text>
</comment>
<feature type="domain" description="ShKT" evidence="5">
    <location>
        <begin position="458"/>
        <end position="499"/>
    </location>
</feature>
<keyword evidence="4" id="KW-0732">Signal</keyword>
<feature type="compositionally biased region" description="Polar residues" evidence="3">
    <location>
        <begin position="158"/>
        <end position="198"/>
    </location>
</feature>
<evidence type="ECO:0000256" key="1">
    <source>
        <dbReference type="ARBA" id="ARBA00022656"/>
    </source>
</evidence>
<reference evidence="6" key="1">
    <citation type="journal article" date="2023" name="G3 (Bethesda)">
        <title>Whole genome assembly and annotation of the endangered Caribbean coral Acropora cervicornis.</title>
        <authorList>
            <person name="Selwyn J.D."/>
            <person name="Vollmer S.V."/>
        </authorList>
    </citation>
    <scope>NUCLEOTIDE SEQUENCE</scope>
    <source>
        <strain evidence="6">K2</strain>
    </source>
</reference>
<feature type="compositionally biased region" description="Low complexity" evidence="3">
    <location>
        <begin position="203"/>
        <end position="254"/>
    </location>
</feature>
<dbReference type="AlphaFoldDB" id="A0AAD9VGW6"/>
<organism evidence="6 7">
    <name type="scientific">Acropora cervicornis</name>
    <name type="common">Staghorn coral</name>
    <dbReference type="NCBI Taxonomy" id="6130"/>
    <lineage>
        <taxon>Eukaryota</taxon>
        <taxon>Metazoa</taxon>
        <taxon>Cnidaria</taxon>
        <taxon>Anthozoa</taxon>
        <taxon>Hexacorallia</taxon>
        <taxon>Scleractinia</taxon>
        <taxon>Astrocoeniina</taxon>
        <taxon>Acroporidae</taxon>
        <taxon>Acropora</taxon>
    </lineage>
</organism>